<dbReference type="EMBL" id="KQ030777">
    <property type="protein sequence ID" value="KJZ69012.1"/>
    <property type="molecule type" value="Genomic_DNA"/>
</dbReference>
<dbReference type="OrthoDB" id="4930855at2759"/>
<sequence>MSAGSDAMLELRDALLETKTCWCRNTSLFMEPEGAIDLTSSEADDTGERFWFVVVLPELSSYRVGRVMEDISLGLPVDAWYFGCREDHVSVSKYGHEMVHYCMTILLGCGWPHTVSEIRESAAKVLPERATENLQVIPCPIRPSRANGTMFESMATWVQSRIAFIQAAGKGDRREAARCAVFGFSGILWVLSKQFGRLSDGLATEMALAKYFSDEEDGLLDIESVPAGGKRGDFNQWTYLETPRGTLPEAIVIDESE</sequence>
<organism evidence="1 2">
    <name type="scientific">Hirsutella minnesotensis 3608</name>
    <dbReference type="NCBI Taxonomy" id="1043627"/>
    <lineage>
        <taxon>Eukaryota</taxon>
        <taxon>Fungi</taxon>
        <taxon>Dikarya</taxon>
        <taxon>Ascomycota</taxon>
        <taxon>Pezizomycotina</taxon>
        <taxon>Sordariomycetes</taxon>
        <taxon>Hypocreomycetidae</taxon>
        <taxon>Hypocreales</taxon>
        <taxon>Ophiocordycipitaceae</taxon>
        <taxon>Hirsutella</taxon>
    </lineage>
</organism>
<protein>
    <submittedName>
        <fullName evidence="1">Uncharacterized protein</fullName>
    </submittedName>
</protein>
<dbReference type="AlphaFoldDB" id="A0A0F7ZWI1"/>
<reference evidence="1 2" key="1">
    <citation type="journal article" date="2014" name="Genome Biol. Evol.">
        <title>Comparative genomics and transcriptomics analyses reveal divergent lifestyle features of nematode endoparasitic fungus Hirsutella minnesotensis.</title>
        <authorList>
            <person name="Lai Y."/>
            <person name="Liu K."/>
            <person name="Zhang X."/>
            <person name="Zhang X."/>
            <person name="Li K."/>
            <person name="Wang N."/>
            <person name="Shu C."/>
            <person name="Wu Y."/>
            <person name="Wang C."/>
            <person name="Bushley K.E."/>
            <person name="Xiang M."/>
            <person name="Liu X."/>
        </authorList>
    </citation>
    <scope>NUCLEOTIDE SEQUENCE [LARGE SCALE GENOMIC DNA]</scope>
    <source>
        <strain evidence="1 2">3608</strain>
    </source>
</reference>
<name>A0A0F7ZWI1_9HYPO</name>
<proteinExistence type="predicted"/>
<dbReference type="Proteomes" id="UP000054481">
    <property type="component" value="Unassembled WGS sequence"/>
</dbReference>
<evidence type="ECO:0000313" key="1">
    <source>
        <dbReference type="EMBL" id="KJZ69012.1"/>
    </source>
</evidence>
<keyword evidence="2" id="KW-1185">Reference proteome</keyword>
<accession>A0A0F7ZWI1</accession>
<evidence type="ECO:0000313" key="2">
    <source>
        <dbReference type="Proteomes" id="UP000054481"/>
    </source>
</evidence>
<gene>
    <name evidence="1" type="ORF">HIM_11601</name>
</gene>